<proteinExistence type="predicted"/>
<dbReference type="PROSITE" id="PS50006">
    <property type="entry name" value="FHA_DOMAIN"/>
    <property type="match status" value="1"/>
</dbReference>
<feature type="region of interest" description="Disordered" evidence="7">
    <location>
        <begin position="1"/>
        <end position="30"/>
    </location>
</feature>
<evidence type="ECO:0000256" key="6">
    <source>
        <dbReference type="PROSITE-ProRule" id="PRU10141"/>
    </source>
</evidence>
<feature type="compositionally biased region" description="Low complexity" evidence="7">
    <location>
        <begin position="1"/>
        <end position="15"/>
    </location>
</feature>
<reference evidence="10" key="1">
    <citation type="submission" date="2020-01" db="EMBL/GenBank/DDBJ databases">
        <title>Development of genomics and gene disruption for Polysphondylium violaceum indicates a role for the polyketide synthase stlB in stalk morphogenesis.</title>
        <authorList>
            <person name="Narita B."/>
            <person name="Kawabe Y."/>
            <person name="Kin K."/>
            <person name="Saito T."/>
            <person name="Gibbs R."/>
            <person name="Kuspa A."/>
            <person name="Muzny D."/>
            <person name="Queller D."/>
            <person name="Richards S."/>
            <person name="Strassman J."/>
            <person name="Sucgang R."/>
            <person name="Worley K."/>
            <person name="Schaap P."/>
        </authorList>
    </citation>
    <scope>NUCLEOTIDE SEQUENCE</scope>
    <source>
        <strain evidence="10">QSvi11</strain>
    </source>
</reference>
<evidence type="ECO:0000313" key="10">
    <source>
        <dbReference type="EMBL" id="KAF2074480.1"/>
    </source>
</evidence>
<dbReference type="Proteomes" id="UP000695562">
    <property type="component" value="Unassembled WGS sequence"/>
</dbReference>
<dbReference type="PROSITE" id="PS00108">
    <property type="entry name" value="PROTEIN_KINASE_ST"/>
    <property type="match status" value="1"/>
</dbReference>
<feature type="domain" description="Protein kinase" evidence="9">
    <location>
        <begin position="162"/>
        <end position="423"/>
    </location>
</feature>
<dbReference type="PROSITE" id="PS50011">
    <property type="entry name" value="PROTEIN_KINASE_DOM"/>
    <property type="match status" value="1"/>
</dbReference>
<accession>A0A8J4PWJ3</accession>
<dbReference type="Gene3D" id="3.30.200.20">
    <property type="entry name" value="Phosphorylase Kinase, domain 1"/>
    <property type="match status" value="1"/>
</dbReference>
<dbReference type="InterPro" id="IPR008984">
    <property type="entry name" value="SMAD_FHA_dom_sf"/>
</dbReference>
<dbReference type="AlphaFoldDB" id="A0A8J4PWJ3"/>
<dbReference type="SMART" id="SM00220">
    <property type="entry name" value="S_TKc"/>
    <property type="match status" value="1"/>
</dbReference>
<dbReference type="Pfam" id="PF00498">
    <property type="entry name" value="FHA"/>
    <property type="match status" value="1"/>
</dbReference>
<dbReference type="InterPro" id="IPR017441">
    <property type="entry name" value="Protein_kinase_ATP_BS"/>
</dbReference>
<gene>
    <name evidence="10" type="ORF">CYY_004225</name>
</gene>
<evidence type="ECO:0000256" key="4">
    <source>
        <dbReference type="ARBA" id="ARBA00022777"/>
    </source>
</evidence>
<dbReference type="InterPro" id="IPR000253">
    <property type="entry name" value="FHA_dom"/>
</dbReference>
<comment type="caution">
    <text evidence="10">The sequence shown here is derived from an EMBL/GenBank/DDBJ whole genome shotgun (WGS) entry which is preliminary data.</text>
</comment>
<feature type="compositionally biased region" description="Basic and acidic residues" evidence="7">
    <location>
        <begin position="507"/>
        <end position="517"/>
    </location>
</feature>
<keyword evidence="4" id="KW-0418">Kinase</keyword>
<keyword evidence="2" id="KW-0808">Transferase</keyword>
<dbReference type="Gene3D" id="2.60.200.20">
    <property type="match status" value="1"/>
</dbReference>
<dbReference type="GO" id="GO:0005524">
    <property type="term" value="F:ATP binding"/>
    <property type="evidence" value="ECO:0007669"/>
    <property type="project" value="UniProtKB-UniRule"/>
</dbReference>
<sequence>MESVQQHQQQQVVPQERTEPTEGEEKKTSSTLTIGKGQCWGKLISLNPIYPSIELCQDSVIMGRSVATCQVTFNSPIVSGKHCKIYRDPTTTSRNIVFVDDTSTNGTYINNEVIGKGAKILIENGCEIAIIPKKGIEKISFIYQDCFEENKEIDQGGPQQTYDMREVLGTGNFATVRLGVHRETGQKYAIKVIDKKKMSITSKRKDSLMDEVNVLTKVHHDNIISIKEVFETQKNLYLVLELVTGGELFDKIIEEKKFTENTCRYVLKQLCDAVLYLHTKGIAHRDLKPENILLSSPGSYCIKISDFGLSRALDEGTFMKTMCGTPQYVAPEVLTKGEREGYGKSVDLWSIGVILYILLCGFPPFGDPSTKDFFEKVKRGEFSFPKPYWDPISDEAKELIRHLIKVNAEERYTIEQTLNHPWFTQHKDDLQIYYDNKGFFPKQANAAPVTTAPPTTTPAVVESKLVEEPKQPEQQQPDLKQDNQPEQTEQQEPIKQQDNQQEQQDDSQQKPSEKLANDDTPSPVGLPNLKKRVLSENSYYEKEDDNKRYKQDQE</sequence>
<evidence type="ECO:0000256" key="5">
    <source>
        <dbReference type="ARBA" id="ARBA00022840"/>
    </source>
</evidence>
<evidence type="ECO:0000256" key="7">
    <source>
        <dbReference type="SAM" id="MobiDB-lite"/>
    </source>
</evidence>
<keyword evidence="1" id="KW-0723">Serine/threonine-protein kinase</keyword>
<dbReference type="Gene3D" id="1.10.510.10">
    <property type="entry name" value="Transferase(Phosphotransferase) domain 1"/>
    <property type="match status" value="1"/>
</dbReference>
<evidence type="ECO:0000259" key="8">
    <source>
        <dbReference type="PROSITE" id="PS50006"/>
    </source>
</evidence>
<feature type="binding site" evidence="6">
    <location>
        <position position="191"/>
    </location>
    <ligand>
        <name>ATP</name>
        <dbReference type="ChEBI" id="CHEBI:30616"/>
    </ligand>
</feature>
<evidence type="ECO:0000259" key="9">
    <source>
        <dbReference type="PROSITE" id="PS50011"/>
    </source>
</evidence>
<evidence type="ECO:0000313" key="11">
    <source>
        <dbReference type="Proteomes" id="UP000695562"/>
    </source>
</evidence>
<name>A0A8J4PWJ3_9MYCE</name>
<feature type="region of interest" description="Disordered" evidence="7">
    <location>
        <begin position="468"/>
        <end position="554"/>
    </location>
</feature>
<dbReference type="GO" id="GO:0004674">
    <property type="term" value="F:protein serine/threonine kinase activity"/>
    <property type="evidence" value="ECO:0007669"/>
    <property type="project" value="UniProtKB-KW"/>
</dbReference>
<keyword evidence="11" id="KW-1185">Reference proteome</keyword>
<dbReference type="PROSITE" id="PS00107">
    <property type="entry name" value="PROTEIN_KINASE_ATP"/>
    <property type="match status" value="1"/>
</dbReference>
<evidence type="ECO:0000256" key="2">
    <source>
        <dbReference type="ARBA" id="ARBA00022679"/>
    </source>
</evidence>
<dbReference type="FunFam" id="1.10.510.10:FF:002644">
    <property type="entry name" value="Probable serine/threonine-protein kinase fhkC"/>
    <property type="match status" value="1"/>
</dbReference>
<dbReference type="SMART" id="SM00240">
    <property type="entry name" value="FHA"/>
    <property type="match status" value="1"/>
</dbReference>
<keyword evidence="3 6" id="KW-0547">Nucleotide-binding</keyword>
<feature type="compositionally biased region" description="Low complexity" evidence="7">
    <location>
        <begin position="490"/>
        <end position="502"/>
    </location>
</feature>
<feature type="domain" description="FHA" evidence="8">
    <location>
        <begin position="60"/>
        <end position="114"/>
    </location>
</feature>
<feature type="compositionally biased region" description="Basic and acidic residues" evidence="7">
    <location>
        <begin position="539"/>
        <end position="554"/>
    </location>
</feature>
<dbReference type="OrthoDB" id="407410at2759"/>
<dbReference type="CDD" id="cd05117">
    <property type="entry name" value="STKc_CAMK"/>
    <property type="match status" value="1"/>
</dbReference>
<dbReference type="SUPFAM" id="SSF49879">
    <property type="entry name" value="SMAD/FHA domain"/>
    <property type="match status" value="1"/>
</dbReference>
<dbReference type="EMBL" id="AJWJ01000145">
    <property type="protein sequence ID" value="KAF2074480.1"/>
    <property type="molecule type" value="Genomic_DNA"/>
</dbReference>
<evidence type="ECO:0000256" key="1">
    <source>
        <dbReference type="ARBA" id="ARBA00022527"/>
    </source>
</evidence>
<evidence type="ECO:0000256" key="3">
    <source>
        <dbReference type="ARBA" id="ARBA00022741"/>
    </source>
</evidence>
<feature type="compositionally biased region" description="Basic and acidic residues" evidence="7">
    <location>
        <begin position="16"/>
        <end position="28"/>
    </location>
</feature>
<dbReference type="InterPro" id="IPR008271">
    <property type="entry name" value="Ser/Thr_kinase_AS"/>
</dbReference>
<keyword evidence="5 6" id="KW-0067">ATP-binding</keyword>
<dbReference type="FunFam" id="3.30.200.20:FF:000003">
    <property type="entry name" value="Non-specific serine/threonine protein kinase"/>
    <property type="match status" value="1"/>
</dbReference>
<dbReference type="CDD" id="cd22690">
    <property type="entry name" value="FHA_RAD53-like_rpt2"/>
    <property type="match status" value="1"/>
</dbReference>
<dbReference type="InterPro" id="IPR011009">
    <property type="entry name" value="Kinase-like_dom_sf"/>
</dbReference>
<dbReference type="Pfam" id="PF00069">
    <property type="entry name" value="Pkinase"/>
    <property type="match status" value="1"/>
</dbReference>
<protein>
    <submittedName>
        <fullName evidence="10">Uncharacterized protein</fullName>
    </submittedName>
</protein>
<dbReference type="InterPro" id="IPR000719">
    <property type="entry name" value="Prot_kinase_dom"/>
</dbReference>
<organism evidence="10 11">
    <name type="scientific">Polysphondylium violaceum</name>
    <dbReference type="NCBI Taxonomy" id="133409"/>
    <lineage>
        <taxon>Eukaryota</taxon>
        <taxon>Amoebozoa</taxon>
        <taxon>Evosea</taxon>
        <taxon>Eumycetozoa</taxon>
        <taxon>Dictyostelia</taxon>
        <taxon>Dictyosteliales</taxon>
        <taxon>Dictyosteliaceae</taxon>
        <taxon>Polysphondylium</taxon>
    </lineage>
</organism>
<dbReference type="SUPFAM" id="SSF56112">
    <property type="entry name" value="Protein kinase-like (PK-like)"/>
    <property type="match status" value="1"/>
</dbReference>
<dbReference type="PANTHER" id="PTHR24347">
    <property type="entry name" value="SERINE/THREONINE-PROTEIN KINASE"/>
    <property type="match status" value="1"/>
</dbReference>